<keyword evidence="2" id="KW-1185">Reference proteome</keyword>
<sequence>MAEIINYHNALEALLQRYALLKPHNEEVELQVWIDQIRGHYQLLSVGWCNDKRVHHCLMHFDLKDEKIWIQHNSTEVELDNELVALGVAPEHIVLGFIPEYRRPKWQRAA</sequence>
<name>I3CDV1_9GAMM</name>
<dbReference type="EMBL" id="JH600070">
    <property type="protein sequence ID" value="EIJ41794.1"/>
    <property type="molecule type" value="Genomic_DNA"/>
</dbReference>
<protein>
    <submittedName>
        <fullName evidence="1">XisI protein</fullName>
    </submittedName>
</protein>
<dbReference type="InterPro" id="IPR014968">
    <property type="entry name" value="XisI"/>
</dbReference>
<dbReference type="Gene3D" id="3.30.310.110">
    <property type="entry name" value="XisI-like"/>
    <property type="match status" value="1"/>
</dbReference>
<dbReference type="HOGENOM" id="CLU_149829_1_0_6"/>
<dbReference type="CDD" id="cd16382">
    <property type="entry name" value="XisI-like"/>
    <property type="match status" value="1"/>
</dbReference>
<dbReference type="InterPro" id="IPR035943">
    <property type="entry name" value="XisI-like_sf"/>
</dbReference>
<proteinExistence type="predicted"/>
<dbReference type="SUPFAM" id="SSF143847">
    <property type="entry name" value="XisI-like"/>
    <property type="match status" value="1"/>
</dbReference>
<dbReference type="OrthoDB" id="5624013at2"/>
<dbReference type="Pfam" id="PF08869">
    <property type="entry name" value="XisI"/>
    <property type="match status" value="1"/>
</dbReference>
<dbReference type="eggNOG" id="ENOG5030PCX">
    <property type="taxonomic scope" value="Bacteria"/>
</dbReference>
<reference evidence="1 2" key="1">
    <citation type="submission" date="2011-11" db="EMBL/GenBank/DDBJ databases">
        <title>Improved High-Quality Draft sequence of Beggiatoa alba B18lD.</title>
        <authorList>
            <consortium name="US DOE Joint Genome Institute"/>
            <person name="Lucas S."/>
            <person name="Han J."/>
            <person name="Lapidus A."/>
            <person name="Cheng J.-F."/>
            <person name="Goodwin L."/>
            <person name="Pitluck S."/>
            <person name="Peters L."/>
            <person name="Mikhailova N."/>
            <person name="Held B."/>
            <person name="Detter J.C."/>
            <person name="Han C."/>
            <person name="Tapia R."/>
            <person name="Land M."/>
            <person name="Hauser L."/>
            <person name="Kyrpides N."/>
            <person name="Ivanova N."/>
            <person name="Pagani I."/>
            <person name="Samuel K."/>
            <person name="Teske A."/>
            <person name="Mueller J."/>
            <person name="Woyke T."/>
        </authorList>
    </citation>
    <scope>NUCLEOTIDE SEQUENCE [LARGE SCALE GENOMIC DNA]</scope>
    <source>
        <strain evidence="1 2">B18LD</strain>
    </source>
</reference>
<dbReference type="RefSeq" id="WP_002684068.1">
    <property type="nucleotide sequence ID" value="NZ_JH600070.1"/>
</dbReference>
<dbReference type="Proteomes" id="UP000005744">
    <property type="component" value="Unassembled WGS sequence"/>
</dbReference>
<gene>
    <name evidence="1" type="ORF">BegalDRAFT_0886</name>
</gene>
<dbReference type="AlphaFoldDB" id="I3CDV1"/>
<evidence type="ECO:0000313" key="1">
    <source>
        <dbReference type="EMBL" id="EIJ41794.1"/>
    </source>
</evidence>
<dbReference type="STRING" id="395493.BegalDRAFT_0886"/>
<evidence type="ECO:0000313" key="2">
    <source>
        <dbReference type="Proteomes" id="UP000005744"/>
    </source>
</evidence>
<accession>I3CDV1</accession>
<organism evidence="1 2">
    <name type="scientific">Beggiatoa alba B18LD</name>
    <dbReference type="NCBI Taxonomy" id="395493"/>
    <lineage>
        <taxon>Bacteria</taxon>
        <taxon>Pseudomonadati</taxon>
        <taxon>Pseudomonadota</taxon>
        <taxon>Gammaproteobacteria</taxon>
        <taxon>Thiotrichales</taxon>
        <taxon>Thiotrichaceae</taxon>
        <taxon>Beggiatoa</taxon>
    </lineage>
</organism>